<protein>
    <submittedName>
        <fullName evidence="2">Uncharacterized protein</fullName>
    </submittedName>
</protein>
<dbReference type="HOGENOM" id="CLU_3248465_0_0_4"/>
<dbReference type="Proteomes" id="UP000001812">
    <property type="component" value="Chromosome II"/>
</dbReference>
<accession>A0A0E1VRW3</accession>
<name>A0A0E1VRW3_BURPE</name>
<dbReference type="AlphaFoldDB" id="A0A0E1VRW3"/>
<proteinExistence type="predicted"/>
<dbReference type="EMBL" id="CM000833">
    <property type="protein sequence ID" value="EET03603.1"/>
    <property type="molecule type" value="Genomic_DNA"/>
</dbReference>
<reference evidence="2" key="1">
    <citation type="submission" date="2009-05" db="EMBL/GenBank/DDBJ databases">
        <authorList>
            <person name="Harkins D.M."/>
            <person name="DeShazer D."/>
            <person name="Woods D.E."/>
            <person name="Brinkac L.M."/>
            <person name="Brown K.A."/>
            <person name="Hung G.C."/>
            <person name="Tuanyok A."/>
            <person name="Zhang B."/>
            <person name="Nierman W.C."/>
        </authorList>
    </citation>
    <scope>NUCLEOTIDE SEQUENCE [LARGE SCALE GENOMIC DNA]</scope>
    <source>
        <strain evidence="2">1710a</strain>
    </source>
</reference>
<feature type="region of interest" description="Disordered" evidence="1">
    <location>
        <begin position="1"/>
        <end position="33"/>
    </location>
</feature>
<organism evidence="2">
    <name type="scientific">Burkholderia pseudomallei 1710a</name>
    <dbReference type="NCBI Taxonomy" id="320371"/>
    <lineage>
        <taxon>Bacteria</taxon>
        <taxon>Pseudomonadati</taxon>
        <taxon>Pseudomonadota</taxon>
        <taxon>Betaproteobacteria</taxon>
        <taxon>Burkholderiales</taxon>
        <taxon>Burkholderiaceae</taxon>
        <taxon>Burkholderia</taxon>
        <taxon>pseudomallei group</taxon>
    </lineage>
</organism>
<evidence type="ECO:0000256" key="1">
    <source>
        <dbReference type="SAM" id="MobiDB-lite"/>
    </source>
</evidence>
<evidence type="ECO:0000313" key="2">
    <source>
        <dbReference type="EMBL" id="EET03603.1"/>
    </source>
</evidence>
<gene>
    <name evidence="2" type="ORF">BURPS1710A_A1979</name>
</gene>
<sequence length="48" mass="5065">MVLSGRASAPSRAADERASHAHGQPDGGTRAHDVIRRLVSRTVGVDDQ</sequence>